<feature type="signal peptide" evidence="1">
    <location>
        <begin position="1"/>
        <end position="19"/>
    </location>
</feature>
<sequence length="340" mass="37197">MLRKLMLVLLPLVVVALGADHVLTVSRPDAPRIPADPNALLAVEVPVTPETDQPPFGTVVQQWNLTMSGTYAGSGITWRRDQGRFYLMDQGYAGPPRMWSLDPADPVGTIQDENWTFPNLGSPTTDIPWGLAWDDDSSCFWISNILDGSVYAGCYFLKMTPSGTWTGDSWYITDDLSLLWAAGMEKWIDRGFFAVAPVASSPSPNNYVAMFDPYTKSYLGRVAEGDQTSERGCALVPYDSLYILTTGWNANVHRKRDTTGYLLQQASSTVYGPADWAMWVPQNINPTDTVYAFCMMNDASNTLQKLSLGMTWGQLPSVNPFSVAPVAILAPAGAVDSGVV</sequence>
<reference evidence="2" key="1">
    <citation type="journal article" date="2020" name="mSystems">
        <title>Genome- and Community-Level Interaction Insights into Carbon Utilization and Element Cycling Functions of Hydrothermarchaeota in Hydrothermal Sediment.</title>
        <authorList>
            <person name="Zhou Z."/>
            <person name="Liu Y."/>
            <person name="Xu W."/>
            <person name="Pan J."/>
            <person name="Luo Z.H."/>
            <person name="Li M."/>
        </authorList>
    </citation>
    <scope>NUCLEOTIDE SEQUENCE [LARGE SCALE GENOMIC DNA]</scope>
    <source>
        <strain evidence="2">SpSt-1182</strain>
    </source>
</reference>
<organism evidence="2">
    <name type="scientific">candidate division WOR-3 bacterium</name>
    <dbReference type="NCBI Taxonomy" id="2052148"/>
    <lineage>
        <taxon>Bacteria</taxon>
        <taxon>Bacteria division WOR-3</taxon>
    </lineage>
</organism>
<comment type="caution">
    <text evidence="2">The sequence shown here is derived from an EMBL/GenBank/DDBJ whole genome shotgun (WGS) entry which is preliminary data.</text>
</comment>
<accession>A0A7V0T6K5</accession>
<name>A0A7V0T6K5_UNCW3</name>
<dbReference type="InterPro" id="IPR011044">
    <property type="entry name" value="Quino_amine_DH_bsu"/>
</dbReference>
<feature type="chain" id="PRO_5031404879" description="DUF4185 domain-containing protein" evidence="1">
    <location>
        <begin position="20"/>
        <end position="340"/>
    </location>
</feature>
<evidence type="ECO:0000313" key="2">
    <source>
        <dbReference type="EMBL" id="HDR00126.1"/>
    </source>
</evidence>
<dbReference type="EMBL" id="DSBX01000286">
    <property type="protein sequence ID" value="HDR00126.1"/>
    <property type="molecule type" value="Genomic_DNA"/>
</dbReference>
<dbReference type="SUPFAM" id="SSF50969">
    <property type="entry name" value="YVTN repeat-like/Quinoprotein amine dehydrogenase"/>
    <property type="match status" value="1"/>
</dbReference>
<protein>
    <recommendedName>
        <fullName evidence="3">DUF4185 domain-containing protein</fullName>
    </recommendedName>
</protein>
<gene>
    <name evidence="2" type="ORF">ENN51_07585</name>
</gene>
<keyword evidence="1" id="KW-0732">Signal</keyword>
<evidence type="ECO:0000256" key="1">
    <source>
        <dbReference type="SAM" id="SignalP"/>
    </source>
</evidence>
<proteinExistence type="predicted"/>
<dbReference type="AlphaFoldDB" id="A0A7V0T6K5"/>
<dbReference type="Proteomes" id="UP000885672">
    <property type="component" value="Unassembled WGS sequence"/>
</dbReference>
<evidence type="ECO:0008006" key="3">
    <source>
        <dbReference type="Google" id="ProtNLM"/>
    </source>
</evidence>
<feature type="non-terminal residue" evidence="2">
    <location>
        <position position="340"/>
    </location>
</feature>